<dbReference type="InterPro" id="IPR027417">
    <property type="entry name" value="P-loop_NTPase"/>
</dbReference>
<gene>
    <name evidence="2" type="ORF">PG994_003014</name>
</gene>
<evidence type="ECO:0000313" key="3">
    <source>
        <dbReference type="Proteomes" id="UP001480595"/>
    </source>
</evidence>
<dbReference type="InterPro" id="IPR003959">
    <property type="entry name" value="ATPase_AAA_core"/>
</dbReference>
<feature type="non-terminal residue" evidence="2">
    <location>
        <position position="1"/>
    </location>
</feature>
<dbReference type="Proteomes" id="UP001480595">
    <property type="component" value="Unassembled WGS sequence"/>
</dbReference>
<dbReference type="PANTHER" id="PTHR46411:SF2">
    <property type="entry name" value="AAA+ ATPASE DOMAIN-CONTAINING PROTEIN"/>
    <property type="match status" value="1"/>
</dbReference>
<dbReference type="Pfam" id="PF00004">
    <property type="entry name" value="AAA"/>
    <property type="match status" value="1"/>
</dbReference>
<evidence type="ECO:0000313" key="2">
    <source>
        <dbReference type="EMBL" id="KAK8079207.1"/>
    </source>
</evidence>
<comment type="caution">
    <text evidence="2">The sequence shown here is derived from an EMBL/GenBank/DDBJ whole genome shotgun (WGS) entry which is preliminary data.</text>
</comment>
<dbReference type="GeneID" id="92087486"/>
<dbReference type="RefSeq" id="XP_066720278.1">
    <property type="nucleotide sequence ID" value="XM_066854423.1"/>
</dbReference>
<organism evidence="2 3">
    <name type="scientific">Apiospora phragmitis</name>
    <dbReference type="NCBI Taxonomy" id="2905665"/>
    <lineage>
        <taxon>Eukaryota</taxon>
        <taxon>Fungi</taxon>
        <taxon>Dikarya</taxon>
        <taxon>Ascomycota</taxon>
        <taxon>Pezizomycotina</taxon>
        <taxon>Sordariomycetes</taxon>
        <taxon>Xylariomycetidae</taxon>
        <taxon>Amphisphaeriales</taxon>
        <taxon>Apiosporaceae</taxon>
        <taxon>Apiospora</taxon>
    </lineage>
</organism>
<reference evidence="2 3" key="1">
    <citation type="submission" date="2023-01" db="EMBL/GenBank/DDBJ databases">
        <title>Analysis of 21 Apiospora genomes using comparative genomics revels a genus with tremendous synthesis potential of carbohydrate active enzymes and secondary metabolites.</title>
        <authorList>
            <person name="Sorensen T."/>
        </authorList>
    </citation>
    <scope>NUCLEOTIDE SEQUENCE [LARGE SCALE GENOMIC DNA]</scope>
    <source>
        <strain evidence="2 3">CBS 135458</strain>
    </source>
</reference>
<dbReference type="SUPFAM" id="SSF52540">
    <property type="entry name" value="P-loop containing nucleoside triphosphate hydrolases"/>
    <property type="match status" value="1"/>
</dbReference>
<protein>
    <submittedName>
        <fullName evidence="2">Aaa family ATPase</fullName>
    </submittedName>
</protein>
<name>A0ABR1W831_9PEZI</name>
<sequence length="124" mass="14486">SDRREGDLGTTAKEVEKALDLNFTLANRWDCILLLDEADVFLAQRNKEDFQRNGLVAVFLRVLEYYAGVLFLTKNRVGDFDEAFTSRIHISLYYPELDCDKTIKVFDINIKMIEERFRDKDAIL</sequence>
<dbReference type="EMBL" id="JAQQWL010000003">
    <property type="protein sequence ID" value="KAK8079207.1"/>
    <property type="molecule type" value="Genomic_DNA"/>
</dbReference>
<feature type="domain" description="ATPase AAA-type core" evidence="1">
    <location>
        <begin position="9"/>
        <end position="94"/>
    </location>
</feature>
<dbReference type="PANTHER" id="PTHR46411">
    <property type="entry name" value="FAMILY ATPASE, PUTATIVE-RELATED"/>
    <property type="match status" value="1"/>
</dbReference>
<evidence type="ECO:0000259" key="1">
    <source>
        <dbReference type="Pfam" id="PF00004"/>
    </source>
</evidence>
<dbReference type="Gene3D" id="3.40.50.300">
    <property type="entry name" value="P-loop containing nucleotide triphosphate hydrolases"/>
    <property type="match status" value="1"/>
</dbReference>
<keyword evidence="3" id="KW-1185">Reference proteome</keyword>
<proteinExistence type="predicted"/>
<accession>A0ABR1W831</accession>